<evidence type="ECO:0000256" key="15">
    <source>
        <dbReference type="ARBA" id="ARBA00025198"/>
    </source>
</evidence>
<dbReference type="KEGG" id="pmet:G4Y79_19740"/>
<evidence type="ECO:0000256" key="12">
    <source>
        <dbReference type="ARBA" id="ARBA00023268"/>
    </source>
</evidence>
<name>A0A7S8IEJ9_9CHLR</name>
<proteinExistence type="inferred from homology"/>
<evidence type="ECO:0000256" key="16">
    <source>
        <dbReference type="ARBA" id="ARBA00037847"/>
    </source>
</evidence>
<evidence type="ECO:0000256" key="9">
    <source>
        <dbReference type="ARBA" id="ARBA00022989"/>
    </source>
</evidence>
<dbReference type="RefSeq" id="WP_195169969.1">
    <property type="nucleotide sequence ID" value="NZ_CP062983.1"/>
</dbReference>
<keyword evidence="10 17" id="KW-0406">Ion transport</keyword>
<dbReference type="SUPFAM" id="SSF81573">
    <property type="entry name" value="F1F0 ATP synthase subunit B, membrane domain"/>
    <property type="match status" value="1"/>
</dbReference>
<dbReference type="GO" id="GO:0046961">
    <property type="term" value="F:proton-transporting ATPase activity, rotational mechanism"/>
    <property type="evidence" value="ECO:0007669"/>
    <property type="project" value="TreeGrafter"/>
</dbReference>
<dbReference type="InterPro" id="IPR002146">
    <property type="entry name" value="ATP_synth_b/b'su_bac/chlpt"/>
</dbReference>
<comment type="function">
    <text evidence="15 17">F(1)F(0) ATP synthase produces ATP from ADP in the presence of a proton or sodium gradient. F-type ATPases consist of two structural domains, F(1) containing the extramembraneous catalytic core and F(0) containing the membrane proton channel, linked together by a central stalk and a peripheral stalk. During catalysis, ATP synthesis in the catalytic domain of F(1) is coupled via a rotary mechanism of the central stalk subunits to proton translocation.</text>
</comment>
<keyword evidence="19" id="KW-0732">Signal</keyword>
<evidence type="ECO:0000256" key="19">
    <source>
        <dbReference type="SAM" id="SignalP"/>
    </source>
</evidence>
<evidence type="ECO:0000256" key="4">
    <source>
        <dbReference type="ARBA" id="ARBA00022448"/>
    </source>
</evidence>
<protein>
    <recommendedName>
        <fullName evidence="17">ATP synthase subunit b</fullName>
    </recommendedName>
    <alternativeName>
        <fullName evidence="17">ATP synthase F(0) sector subunit b</fullName>
    </alternativeName>
    <alternativeName>
        <fullName evidence="17">ATPase subunit I</fullName>
    </alternativeName>
    <alternativeName>
        <fullName evidence="17">F-type ATPase subunit b</fullName>
        <shortName evidence="17">F-ATPase subunit b</shortName>
    </alternativeName>
</protein>
<evidence type="ECO:0000256" key="6">
    <source>
        <dbReference type="ARBA" id="ARBA00022547"/>
    </source>
</evidence>
<evidence type="ECO:0000256" key="14">
    <source>
        <dbReference type="ARBA" id="ARBA00024925"/>
    </source>
</evidence>
<organism evidence="20 21">
    <name type="scientific">Phototrophicus methaneseepsis</name>
    <dbReference type="NCBI Taxonomy" id="2710758"/>
    <lineage>
        <taxon>Bacteria</taxon>
        <taxon>Bacillati</taxon>
        <taxon>Chloroflexota</taxon>
        <taxon>Candidatus Thermofontia</taxon>
        <taxon>Phototrophicales</taxon>
        <taxon>Phototrophicaceae</taxon>
        <taxon>Phototrophicus</taxon>
    </lineage>
</organism>
<dbReference type="EMBL" id="CP062983">
    <property type="protein sequence ID" value="QPC81898.1"/>
    <property type="molecule type" value="Genomic_DNA"/>
</dbReference>
<evidence type="ECO:0000313" key="21">
    <source>
        <dbReference type="Proteomes" id="UP000594468"/>
    </source>
</evidence>
<gene>
    <name evidence="17 20" type="primary">atpF</name>
    <name evidence="20" type="ORF">G4Y79_19740</name>
</gene>
<feature type="coiled-coil region" evidence="18">
    <location>
        <begin position="91"/>
        <end position="122"/>
    </location>
</feature>
<dbReference type="GO" id="GO:0045259">
    <property type="term" value="C:proton-transporting ATP synthase complex"/>
    <property type="evidence" value="ECO:0007669"/>
    <property type="project" value="UniProtKB-KW"/>
</dbReference>
<feature type="signal peptide" evidence="19">
    <location>
        <begin position="1"/>
        <end position="29"/>
    </location>
</feature>
<dbReference type="PRINTS" id="PR00125">
    <property type="entry name" value="ATPASEDELTA"/>
</dbReference>
<evidence type="ECO:0000256" key="2">
    <source>
        <dbReference type="ARBA" id="ARBA00010377"/>
    </source>
</evidence>
<feature type="transmembrane region" description="Helical" evidence="17">
    <location>
        <begin position="45"/>
        <end position="70"/>
    </location>
</feature>
<dbReference type="InterPro" id="IPR028987">
    <property type="entry name" value="ATP_synth_B-like_membr_sf"/>
</dbReference>
<evidence type="ECO:0000256" key="1">
    <source>
        <dbReference type="ARBA" id="ARBA00005513"/>
    </source>
</evidence>
<dbReference type="AlphaFoldDB" id="A0A7S8IEJ9"/>
<evidence type="ECO:0000256" key="17">
    <source>
        <dbReference type="HAMAP-Rule" id="MF_01398"/>
    </source>
</evidence>
<sequence length="273" mass="28610">MSKKIMKQLIPASAMLVAILAVFPAVALAQEEHAAAAESPLTPLGINAGLLFTHTFNFILIAVILGVVLWRPLVNFLDSRSAKIQKGLEDAAAAARARQNAEAEAEKILAAARAESAKLLEEARGRGDEVANSIRLAAEQEAEGIKVNAHQEGVAARDAELAGLREQVLNISSAVAGRILGESIDPQKQQALVSNFFSTVPADAKNVAGSVEVVSAMPLTDAEKSKIAGELSTEDITYVVDPAILGGLIVRAPGRVIDGSVRSNLNALSARLN</sequence>
<comment type="similarity">
    <text evidence="3">In the N-terminal section; belongs to the ATPase B chain family.</text>
</comment>
<dbReference type="NCBIfam" id="TIGR01144">
    <property type="entry name" value="ATP_synt_b"/>
    <property type="match status" value="1"/>
</dbReference>
<dbReference type="InterPro" id="IPR050059">
    <property type="entry name" value="ATP_synthase_B_chain"/>
</dbReference>
<dbReference type="CDD" id="cd06503">
    <property type="entry name" value="ATP-synt_Fo_b"/>
    <property type="match status" value="1"/>
</dbReference>
<evidence type="ECO:0000256" key="5">
    <source>
        <dbReference type="ARBA" id="ARBA00022475"/>
    </source>
</evidence>
<evidence type="ECO:0000256" key="8">
    <source>
        <dbReference type="ARBA" id="ARBA00022781"/>
    </source>
</evidence>
<keyword evidence="9 17" id="KW-1133">Transmembrane helix</keyword>
<comment type="function">
    <text evidence="17">Component of the F(0) channel, it forms part of the peripheral stalk, linking F(1) to F(0).</text>
</comment>
<dbReference type="Gene3D" id="6.10.250.1580">
    <property type="match status" value="1"/>
</dbReference>
<evidence type="ECO:0000256" key="18">
    <source>
        <dbReference type="SAM" id="Coils"/>
    </source>
</evidence>
<dbReference type="HAMAP" id="MF_01398">
    <property type="entry name" value="ATP_synth_b_bprime"/>
    <property type="match status" value="1"/>
</dbReference>
<dbReference type="InterPro" id="IPR000711">
    <property type="entry name" value="ATPase_OSCP/dsu"/>
</dbReference>
<dbReference type="GO" id="GO:0012505">
    <property type="term" value="C:endomembrane system"/>
    <property type="evidence" value="ECO:0007669"/>
    <property type="project" value="UniProtKB-SubCell"/>
</dbReference>
<keyword evidence="18" id="KW-0175">Coiled coil</keyword>
<comment type="similarity">
    <text evidence="1 17">Belongs to the ATPase B chain family.</text>
</comment>
<feature type="chain" id="PRO_5032495834" description="ATP synthase subunit b" evidence="19">
    <location>
        <begin position="30"/>
        <end position="273"/>
    </location>
</feature>
<comment type="subcellular location">
    <subcellularLocation>
        <location evidence="17">Cell membrane</location>
        <topology evidence="17">Single-pass membrane protein</topology>
    </subcellularLocation>
    <subcellularLocation>
        <location evidence="16">Endomembrane system</location>
        <topology evidence="16">Single-pass membrane protein</topology>
    </subcellularLocation>
</comment>
<keyword evidence="8 17" id="KW-0375">Hydrogen ion transport</keyword>
<keyword evidence="12" id="KW-0511">Multifunctional enzyme</keyword>
<dbReference type="InterPro" id="IPR005864">
    <property type="entry name" value="ATP_synth_F0_bsu_bac"/>
</dbReference>
<evidence type="ECO:0000256" key="11">
    <source>
        <dbReference type="ARBA" id="ARBA00023136"/>
    </source>
</evidence>
<keyword evidence="13 17" id="KW-0066">ATP synthesis</keyword>
<comment type="similarity">
    <text evidence="2">In the C-terminal section; belongs to the ATPase delta chain family.</text>
</comment>
<dbReference type="PANTHER" id="PTHR33445:SF1">
    <property type="entry name" value="ATP SYNTHASE SUBUNIT B"/>
    <property type="match status" value="1"/>
</dbReference>
<dbReference type="PANTHER" id="PTHR33445">
    <property type="entry name" value="ATP SYNTHASE SUBUNIT B', CHLOROPLASTIC"/>
    <property type="match status" value="1"/>
</dbReference>
<keyword evidence="4 17" id="KW-0813">Transport</keyword>
<dbReference type="GO" id="GO:0046933">
    <property type="term" value="F:proton-transporting ATP synthase activity, rotational mechanism"/>
    <property type="evidence" value="ECO:0007669"/>
    <property type="project" value="UniProtKB-UniRule"/>
</dbReference>
<accession>A0A7S8IEJ9</accession>
<reference evidence="20 21" key="1">
    <citation type="submission" date="2020-02" db="EMBL/GenBank/DDBJ databases">
        <authorList>
            <person name="Zheng R.K."/>
            <person name="Sun C.M."/>
        </authorList>
    </citation>
    <scope>NUCLEOTIDE SEQUENCE [LARGE SCALE GENOMIC DNA]</scope>
    <source>
        <strain evidence="21">rifampicinis</strain>
    </source>
</reference>
<evidence type="ECO:0000313" key="20">
    <source>
        <dbReference type="EMBL" id="QPC81898.1"/>
    </source>
</evidence>
<dbReference type="Proteomes" id="UP000594468">
    <property type="component" value="Chromosome"/>
</dbReference>
<comment type="function">
    <text evidence="14">This fusion protein includes a component of the F(0) channel (subunit b) and of the F(1) subunit (subunit delta). Two copies of subunit b and one of delta together form the peripheral 'stator' stalk which links F(1) to F(0).</text>
</comment>
<comment type="subunit">
    <text evidence="17">F-type ATPases have 2 components, F(1) - the catalytic core - and F(0) - the membrane proton channel. F(1) has five subunits: alpha(3), beta(3), gamma(1), delta(1), epsilon(1). F(0) has three main subunits: a(1), b(2) and c(10-14). The alpha and beta chains form an alternating ring which encloses part of the gamma chain. F(1) is attached to F(0) by a central stalk formed by the gamma and epsilon chains, while a peripheral stalk is formed by the delta and b chains.</text>
</comment>
<evidence type="ECO:0000256" key="3">
    <source>
        <dbReference type="ARBA" id="ARBA00010811"/>
    </source>
</evidence>
<evidence type="ECO:0000256" key="10">
    <source>
        <dbReference type="ARBA" id="ARBA00023065"/>
    </source>
</evidence>
<keyword evidence="7 17" id="KW-0812">Transmembrane</keyword>
<evidence type="ECO:0000256" key="13">
    <source>
        <dbReference type="ARBA" id="ARBA00023310"/>
    </source>
</evidence>
<keyword evidence="11 17" id="KW-0472">Membrane</keyword>
<dbReference type="Pfam" id="PF00430">
    <property type="entry name" value="ATP-synt_B"/>
    <property type="match status" value="1"/>
</dbReference>
<keyword evidence="5 17" id="KW-1003">Cell membrane</keyword>
<dbReference type="Pfam" id="PF00213">
    <property type="entry name" value="OSCP"/>
    <property type="match status" value="1"/>
</dbReference>
<keyword evidence="21" id="KW-1185">Reference proteome</keyword>
<dbReference type="GO" id="GO:0005886">
    <property type="term" value="C:plasma membrane"/>
    <property type="evidence" value="ECO:0007669"/>
    <property type="project" value="UniProtKB-SubCell"/>
</dbReference>
<keyword evidence="6 17" id="KW-0138">CF(0)</keyword>
<evidence type="ECO:0000256" key="7">
    <source>
        <dbReference type="ARBA" id="ARBA00022692"/>
    </source>
</evidence>